<protein>
    <submittedName>
        <fullName evidence="8">Simple sugar transport system permease protein</fullName>
    </submittedName>
</protein>
<evidence type="ECO:0000256" key="1">
    <source>
        <dbReference type="ARBA" id="ARBA00004651"/>
    </source>
</evidence>
<evidence type="ECO:0000256" key="5">
    <source>
        <dbReference type="ARBA" id="ARBA00023136"/>
    </source>
</evidence>
<feature type="compositionally biased region" description="Low complexity" evidence="6">
    <location>
        <begin position="15"/>
        <end position="36"/>
    </location>
</feature>
<keyword evidence="5 7" id="KW-0472">Membrane</keyword>
<evidence type="ECO:0000256" key="2">
    <source>
        <dbReference type="ARBA" id="ARBA00022475"/>
    </source>
</evidence>
<dbReference type="CDD" id="cd06580">
    <property type="entry name" value="TM_PBP1_transp_TpRbsC_like"/>
    <property type="match status" value="1"/>
</dbReference>
<dbReference type="EMBL" id="JAVDUI010000001">
    <property type="protein sequence ID" value="MDR6891662.1"/>
    <property type="molecule type" value="Genomic_DNA"/>
</dbReference>
<feature type="transmembrane region" description="Helical" evidence="7">
    <location>
        <begin position="263"/>
        <end position="281"/>
    </location>
</feature>
<evidence type="ECO:0000256" key="3">
    <source>
        <dbReference type="ARBA" id="ARBA00022692"/>
    </source>
</evidence>
<gene>
    <name evidence="8" type="ORF">J2S35_000602</name>
</gene>
<sequence>MSSAVTNPKDPRPSAAGAKTPKPVAAGAAAGSTGPGAPQAGRGLGAKIFSGSALVSVLSVLVALIVGALLIVVTDKRVIEASSYFFGRPGDTLSAAWDAVSTAYGALIKGATFDPSVSDLAGRFGIFETLTQATPLILTGLAVTVAFRAGLFNIGGMGQLIAGATAAAWVGFTFHLPAVIHLPLVILAGFLGGAVWGGFVGWLKARTGAHEVIVTIMLNNIALFFLLFLLRGAFKAPGGNQPVSAPVADTAMFPHLLGSEFRLNWAFVMAILAVVFVWWFIERSTFGLKIRAIGANPAAARTAGMVVSRGYILAMVIAGGMAGLAGAGQISGTERTLDDNIAGQLGFDAITVALLGRSTPWGTFWAAILFGAFRAGGQAMSVQADVSIDIVLVVQSLIVLFIAAPPLIKAMFGLERSARAEKKSSRKAAKAA</sequence>
<dbReference type="PANTHER" id="PTHR47089:SF1">
    <property type="entry name" value="GUANOSINE ABC TRANSPORTER PERMEASE PROTEIN NUPP"/>
    <property type="match status" value="1"/>
</dbReference>
<feature type="transmembrane region" description="Helical" evidence="7">
    <location>
        <begin position="390"/>
        <end position="412"/>
    </location>
</feature>
<feature type="transmembrane region" description="Helical" evidence="7">
    <location>
        <begin position="178"/>
        <end position="200"/>
    </location>
</feature>
<comment type="caution">
    <text evidence="8">The sequence shown here is derived from an EMBL/GenBank/DDBJ whole genome shotgun (WGS) entry which is preliminary data.</text>
</comment>
<evidence type="ECO:0000313" key="9">
    <source>
        <dbReference type="Proteomes" id="UP001247307"/>
    </source>
</evidence>
<dbReference type="GO" id="GO:0005886">
    <property type="term" value="C:plasma membrane"/>
    <property type="evidence" value="ECO:0007669"/>
    <property type="project" value="UniProtKB-SubCell"/>
</dbReference>
<keyword evidence="9" id="KW-1185">Reference proteome</keyword>
<feature type="transmembrane region" description="Helical" evidence="7">
    <location>
        <begin position="311"/>
        <end position="330"/>
    </location>
</feature>
<evidence type="ECO:0000256" key="6">
    <source>
        <dbReference type="SAM" id="MobiDB-lite"/>
    </source>
</evidence>
<name>A0AAE3YFC1_9MICC</name>
<organism evidence="8 9">
    <name type="scientific">Falsarthrobacter nasiphocae</name>
    <dbReference type="NCBI Taxonomy" id="189863"/>
    <lineage>
        <taxon>Bacteria</taxon>
        <taxon>Bacillati</taxon>
        <taxon>Actinomycetota</taxon>
        <taxon>Actinomycetes</taxon>
        <taxon>Micrococcales</taxon>
        <taxon>Micrococcaceae</taxon>
        <taxon>Falsarthrobacter</taxon>
    </lineage>
</organism>
<dbReference type="Proteomes" id="UP001247307">
    <property type="component" value="Unassembled WGS sequence"/>
</dbReference>
<dbReference type="Pfam" id="PF02653">
    <property type="entry name" value="BPD_transp_2"/>
    <property type="match status" value="1"/>
</dbReference>
<feature type="region of interest" description="Disordered" evidence="6">
    <location>
        <begin position="1"/>
        <end position="36"/>
    </location>
</feature>
<keyword evidence="4 7" id="KW-1133">Transmembrane helix</keyword>
<feature type="transmembrane region" description="Helical" evidence="7">
    <location>
        <begin position="48"/>
        <end position="73"/>
    </location>
</feature>
<reference evidence="8" key="1">
    <citation type="submission" date="2023-07" db="EMBL/GenBank/DDBJ databases">
        <title>Sequencing the genomes of 1000 actinobacteria strains.</title>
        <authorList>
            <person name="Klenk H.-P."/>
        </authorList>
    </citation>
    <scope>NUCLEOTIDE SEQUENCE</scope>
    <source>
        <strain evidence="8">DSM 13988</strain>
    </source>
</reference>
<dbReference type="RefSeq" id="WP_309849680.1">
    <property type="nucleotide sequence ID" value="NZ_BAAAIU010000045.1"/>
</dbReference>
<feature type="transmembrane region" description="Helical" evidence="7">
    <location>
        <begin position="212"/>
        <end position="234"/>
    </location>
</feature>
<keyword evidence="8" id="KW-0813">Transport</keyword>
<evidence type="ECO:0000256" key="4">
    <source>
        <dbReference type="ARBA" id="ARBA00022989"/>
    </source>
</evidence>
<keyword evidence="2" id="KW-1003">Cell membrane</keyword>
<evidence type="ECO:0000313" key="8">
    <source>
        <dbReference type="EMBL" id="MDR6891662.1"/>
    </source>
</evidence>
<feature type="transmembrane region" description="Helical" evidence="7">
    <location>
        <begin position="151"/>
        <end position="172"/>
    </location>
</feature>
<keyword evidence="3 7" id="KW-0812">Transmembrane</keyword>
<dbReference type="GO" id="GO:0022857">
    <property type="term" value="F:transmembrane transporter activity"/>
    <property type="evidence" value="ECO:0007669"/>
    <property type="project" value="InterPro"/>
</dbReference>
<dbReference type="PANTHER" id="PTHR47089">
    <property type="entry name" value="ABC TRANSPORTER, PERMEASE PROTEIN"/>
    <property type="match status" value="1"/>
</dbReference>
<evidence type="ECO:0000256" key="7">
    <source>
        <dbReference type="SAM" id="Phobius"/>
    </source>
</evidence>
<dbReference type="AlphaFoldDB" id="A0AAE3YFC1"/>
<keyword evidence="8" id="KW-0762">Sugar transport</keyword>
<proteinExistence type="predicted"/>
<accession>A0AAE3YFC1</accession>
<comment type="subcellular location">
    <subcellularLocation>
        <location evidence="1">Cell membrane</location>
        <topology evidence="1">Multi-pass membrane protein</topology>
    </subcellularLocation>
</comment>
<dbReference type="InterPro" id="IPR001851">
    <property type="entry name" value="ABC_transp_permease"/>
</dbReference>